<proteinExistence type="predicted"/>
<gene>
    <name evidence="1" type="ORF">CLV63_11241</name>
</gene>
<protein>
    <submittedName>
        <fullName evidence="1">Uncharacterized protein</fullName>
    </submittedName>
</protein>
<name>A0A2P8DG32_9ACTN</name>
<dbReference type="AlphaFoldDB" id="A0A2P8DG32"/>
<evidence type="ECO:0000313" key="1">
    <source>
        <dbReference type="EMBL" id="PSK96159.1"/>
    </source>
</evidence>
<dbReference type="OrthoDB" id="3297831at2"/>
<organism evidence="1 2">
    <name type="scientific">Murinocardiopsis flavida</name>
    <dbReference type="NCBI Taxonomy" id="645275"/>
    <lineage>
        <taxon>Bacteria</taxon>
        <taxon>Bacillati</taxon>
        <taxon>Actinomycetota</taxon>
        <taxon>Actinomycetes</taxon>
        <taxon>Streptosporangiales</taxon>
        <taxon>Nocardiopsidaceae</taxon>
        <taxon>Murinocardiopsis</taxon>
    </lineage>
</organism>
<dbReference type="EMBL" id="PYGA01000012">
    <property type="protein sequence ID" value="PSK96159.1"/>
    <property type="molecule type" value="Genomic_DNA"/>
</dbReference>
<sequence length="163" mass="17743">MTLDMRAHADYPHVPGTLYDCRACEAQCHCGDDDGFICIACAEHEETRVFPEATAERALAALLEHTAEVYAAAAARAPAAVRPCRAVLDTLLTRLRTTRPDLAGLTREEAAMVRGSAEDAIALATTQEYGWDSAAAYHADPGWFDTQPVPTRARIVRRALAQF</sequence>
<evidence type="ECO:0000313" key="2">
    <source>
        <dbReference type="Proteomes" id="UP000240542"/>
    </source>
</evidence>
<accession>A0A2P8DG32</accession>
<dbReference type="Proteomes" id="UP000240542">
    <property type="component" value="Unassembled WGS sequence"/>
</dbReference>
<comment type="caution">
    <text evidence="1">The sequence shown here is derived from an EMBL/GenBank/DDBJ whole genome shotgun (WGS) entry which is preliminary data.</text>
</comment>
<keyword evidence="2" id="KW-1185">Reference proteome</keyword>
<reference evidence="1 2" key="1">
    <citation type="submission" date="2018-03" db="EMBL/GenBank/DDBJ databases">
        <title>Genomic Encyclopedia of Archaeal and Bacterial Type Strains, Phase II (KMG-II): from individual species to whole genera.</title>
        <authorList>
            <person name="Goeker M."/>
        </authorList>
    </citation>
    <scope>NUCLEOTIDE SEQUENCE [LARGE SCALE GENOMIC DNA]</scope>
    <source>
        <strain evidence="1 2">DSM 45312</strain>
    </source>
</reference>
<dbReference type="RefSeq" id="WP_106584119.1">
    <property type="nucleotide sequence ID" value="NZ_PYGA01000012.1"/>
</dbReference>